<evidence type="ECO:0000256" key="4">
    <source>
        <dbReference type="ARBA" id="ARBA00022692"/>
    </source>
</evidence>
<dbReference type="RefSeq" id="WP_244024204.1">
    <property type="nucleotide sequence ID" value="NZ_JALHLF010000173.1"/>
</dbReference>
<feature type="transmembrane region" description="Helical" evidence="8">
    <location>
        <begin position="140"/>
        <end position="163"/>
    </location>
</feature>
<feature type="transmembrane region" description="Helical" evidence="8">
    <location>
        <begin position="211"/>
        <end position="228"/>
    </location>
</feature>
<dbReference type="PANTHER" id="PTHR30589">
    <property type="entry name" value="PROLIPOPROTEIN DIACYLGLYCERYL TRANSFERASE"/>
    <property type="match status" value="1"/>
</dbReference>
<sequence>MKPPSNLPRSSPFHLARTGLFCLKERPDTARRGGTIIVIPTAPWAHTLGDGAAWIGASVTAFWQHRRWPREADALARVTTPSYYVTLALGALIGAWAAGTANSLRLTLAPSHSVAGALVGGIVAVEAWKVRHGLRRSTGGAYVLPMAVGLAIGRLGCLFAGLPDLTYGTPTALPWGVDLGDGIARHPVELYEALAMALFALIYARARLAGAGWVETHGFHVFAAFYGAQRFAWEFAKPYPTLVGPFNLFHFLCLGMICYGLLWVRLGRSGHRAPPPARTQGGALPVPQPDDEPVRNLP</sequence>
<feature type="region of interest" description="Disordered" evidence="7">
    <location>
        <begin position="274"/>
        <end position="298"/>
    </location>
</feature>
<keyword evidence="6 8" id="KW-0472">Membrane</keyword>
<feature type="transmembrane region" description="Helical" evidence="8">
    <location>
        <begin position="74"/>
        <end position="97"/>
    </location>
</feature>
<keyword evidence="9" id="KW-0328">Glycosyltransferase</keyword>
<feature type="transmembrane region" description="Helical" evidence="8">
    <location>
        <begin position="183"/>
        <end position="204"/>
    </location>
</feature>
<evidence type="ECO:0000256" key="7">
    <source>
        <dbReference type="SAM" id="MobiDB-lite"/>
    </source>
</evidence>
<feature type="transmembrane region" description="Helical" evidence="8">
    <location>
        <begin position="109"/>
        <end position="128"/>
    </location>
</feature>
<accession>A0ABT0BJ98</accession>
<keyword evidence="2" id="KW-1003">Cell membrane</keyword>
<evidence type="ECO:0000256" key="6">
    <source>
        <dbReference type="ARBA" id="ARBA00023136"/>
    </source>
</evidence>
<dbReference type="EC" id="2.4.99.-" evidence="9"/>
<evidence type="ECO:0000256" key="1">
    <source>
        <dbReference type="ARBA" id="ARBA00007150"/>
    </source>
</evidence>
<evidence type="ECO:0000313" key="9">
    <source>
        <dbReference type="EMBL" id="MCJ2184923.1"/>
    </source>
</evidence>
<evidence type="ECO:0000256" key="2">
    <source>
        <dbReference type="ARBA" id="ARBA00022475"/>
    </source>
</evidence>
<organism evidence="9 10">
    <name type="scientific">Novosphingobium organovorum</name>
    <dbReference type="NCBI Taxonomy" id="2930092"/>
    <lineage>
        <taxon>Bacteria</taxon>
        <taxon>Pseudomonadati</taxon>
        <taxon>Pseudomonadota</taxon>
        <taxon>Alphaproteobacteria</taxon>
        <taxon>Sphingomonadales</taxon>
        <taxon>Sphingomonadaceae</taxon>
        <taxon>Novosphingobium</taxon>
    </lineage>
</organism>
<dbReference type="Pfam" id="PF01790">
    <property type="entry name" value="LGT"/>
    <property type="match status" value="1"/>
</dbReference>
<comment type="similarity">
    <text evidence="1">Belongs to the Lgt family.</text>
</comment>
<keyword evidence="4 8" id="KW-0812">Transmembrane</keyword>
<reference evidence="9" key="1">
    <citation type="submission" date="2022-03" db="EMBL/GenBank/DDBJ databases">
        <title>Identification of a novel bacterium isolated from mangrove sediments.</title>
        <authorList>
            <person name="Pan X."/>
        </authorList>
    </citation>
    <scope>NUCLEOTIDE SEQUENCE</scope>
    <source>
        <strain evidence="9">B1949</strain>
    </source>
</reference>
<keyword evidence="5 8" id="KW-1133">Transmembrane helix</keyword>
<keyword evidence="3 9" id="KW-0808">Transferase</keyword>
<dbReference type="GO" id="GO:0016757">
    <property type="term" value="F:glycosyltransferase activity"/>
    <property type="evidence" value="ECO:0007669"/>
    <property type="project" value="UniProtKB-KW"/>
</dbReference>
<dbReference type="EMBL" id="JALHLF010000173">
    <property type="protein sequence ID" value="MCJ2184923.1"/>
    <property type="molecule type" value="Genomic_DNA"/>
</dbReference>
<protein>
    <submittedName>
        <fullName evidence="9">Prolipoprotein diacylglyceryl transferase</fullName>
        <ecNumber evidence="9">2.4.99.-</ecNumber>
    </submittedName>
</protein>
<gene>
    <name evidence="9" type="ORF">MTR62_19860</name>
</gene>
<evidence type="ECO:0000256" key="8">
    <source>
        <dbReference type="SAM" id="Phobius"/>
    </source>
</evidence>
<dbReference type="InterPro" id="IPR001640">
    <property type="entry name" value="Lgt"/>
</dbReference>
<dbReference type="PANTHER" id="PTHR30589:SF0">
    <property type="entry name" value="PHOSPHATIDYLGLYCEROL--PROLIPOPROTEIN DIACYLGLYCERYL TRANSFERASE"/>
    <property type="match status" value="1"/>
</dbReference>
<feature type="transmembrane region" description="Helical" evidence="8">
    <location>
        <begin position="248"/>
        <end position="266"/>
    </location>
</feature>
<evidence type="ECO:0000256" key="5">
    <source>
        <dbReference type="ARBA" id="ARBA00022989"/>
    </source>
</evidence>
<keyword evidence="10" id="KW-1185">Reference proteome</keyword>
<proteinExistence type="inferred from homology"/>
<evidence type="ECO:0000256" key="3">
    <source>
        <dbReference type="ARBA" id="ARBA00022679"/>
    </source>
</evidence>
<dbReference type="Proteomes" id="UP001162881">
    <property type="component" value="Unassembled WGS sequence"/>
</dbReference>
<comment type="caution">
    <text evidence="9">The sequence shown here is derived from an EMBL/GenBank/DDBJ whole genome shotgun (WGS) entry which is preliminary data.</text>
</comment>
<name>A0ABT0BJ98_9SPHN</name>
<evidence type="ECO:0000313" key="10">
    <source>
        <dbReference type="Proteomes" id="UP001162881"/>
    </source>
</evidence>